<evidence type="ECO:0000256" key="5">
    <source>
        <dbReference type="ARBA" id="ARBA00038253"/>
    </source>
</evidence>
<feature type="domain" description="HTH cro/C1-type" evidence="7">
    <location>
        <begin position="13"/>
        <end position="66"/>
    </location>
</feature>
<keyword evidence="9" id="KW-1185">Reference proteome</keyword>
<dbReference type="InterPro" id="IPR011990">
    <property type="entry name" value="TPR-like_helical_dom_sf"/>
</dbReference>
<evidence type="ECO:0000259" key="7">
    <source>
        <dbReference type="PROSITE" id="PS50943"/>
    </source>
</evidence>
<evidence type="ECO:0000256" key="4">
    <source>
        <dbReference type="ARBA" id="ARBA00022803"/>
    </source>
</evidence>
<protein>
    <submittedName>
        <fullName evidence="8">Helix-turn-helix</fullName>
    </submittedName>
</protein>
<reference evidence="8 9" key="1">
    <citation type="submission" date="2017-05" db="EMBL/GenBank/DDBJ databases">
        <authorList>
            <person name="Varghese N."/>
            <person name="Submissions S."/>
        </authorList>
    </citation>
    <scope>NUCLEOTIDE SEQUENCE [LARGE SCALE GENOMIC DNA]</scope>
    <source>
        <strain evidence="8 9">DSM 45474</strain>
    </source>
</reference>
<dbReference type="GO" id="GO:0003677">
    <property type="term" value="F:DNA binding"/>
    <property type="evidence" value="ECO:0007669"/>
    <property type="project" value="InterPro"/>
</dbReference>
<dbReference type="SUPFAM" id="SSF47413">
    <property type="entry name" value="lambda repressor-like DNA-binding domains"/>
    <property type="match status" value="1"/>
</dbReference>
<proteinExistence type="inferred from homology"/>
<dbReference type="PROSITE" id="PS50005">
    <property type="entry name" value="TPR"/>
    <property type="match status" value="2"/>
</dbReference>
<dbReference type="PANTHER" id="PTHR46630:SF1">
    <property type="entry name" value="TETRATRICOPEPTIDE REPEAT PROTEIN 29"/>
    <property type="match status" value="1"/>
</dbReference>
<keyword evidence="3" id="KW-0677">Repeat</keyword>
<dbReference type="InterPro" id="IPR019734">
    <property type="entry name" value="TPR_rpt"/>
</dbReference>
<evidence type="ECO:0000256" key="6">
    <source>
        <dbReference type="PROSITE-ProRule" id="PRU00339"/>
    </source>
</evidence>
<dbReference type="InterPro" id="IPR010982">
    <property type="entry name" value="Lambda_DNA-bd_dom_sf"/>
</dbReference>
<evidence type="ECO:0000256" key="1">
    <source>
        <dbReference type="ARBA" id="ARBA00004496"/>
    </source>
</evidence>
<feature type="repeat" description="TPR" evidence="6">
    <location>
        <begin position="116"/>
        <end position="149"/>
    </location>
</feature>
<dbReference type="GO" id="GO:0005737">
    <property type="term" value="C:cytoplasm"/>
    <property type="evidence" value="ECO:0007669"/>
    <property type="project" value="UniProtKB-SubCell"/>
</dbReference>
<dbReference type="PROSITE" id="PS50943">
    <property type="entry name" value="HTH_CROC1"/>
    <property type="match status" value="1"/>
</dbReference>
<dbReference type="SMART" id="SM00028">
    <property type="entry name" value="TPR"/>
    <property type="match status" value="5"/>
</dbReference>
<evidence type="ECO:0000256" key="3">
    <source>
        <dbReference type="ARBA" id="ARBA00022737"/>
    </source>
</evidence>
<name>A0A521AQ73_9BACL</name>
<comment type="similarity">
    <text evidence="5">Belongs to the Rap family.</text>
</comment>
<dbReference type="RefSeq" id="WP_142503973.1">
    <property type="nucleotide sequence ID" value="NZ_FXTI01000001.1"/>
</dbReference>
<dbReference type="EMBL" id="FXTI01000001">
    <property type="protein sequence ID" value="SMO36916.1"/>
    <property type="molecule type" value="Genomic_DNA"/>
</dbReference>
<dbReference type="Pfam" id="PF01381">
    <property type="entry name" value="HTH_3"/>
    <property type="match status" value="1"/>
</dbReference>
<gene>
    <name evidence="8" type="ORF">SAMN06264849_101278</name>
</gene>
<dbReference type="CDD" id="cd00093">
    <property type="entry name" value="HTH_XRE"/>
    <property type="match status" value="1"/>
</dbReference>
<evidence type="ECO:0000313" key="9">
    <source>
        <dbReference type="Proteomes" id="UP000315636"/>
    </source>
</evidence>
<dbReference type="OrthoDB" id="9814553at2"/>
<evidence type="ECO:0000256" key="2">
    <source>
        <dbReference type="ARBA" id="ARBA00022490"/>
    </source>
</evidence>
<comment type="subcellular location">
    <subcellularLocation>
        <location evidence="1">Cytoplasm</location>
    </subcellularLocation>
</comment>
<dbReference type="PANTHER" id="PTHR46630">
    <property type="entry name" value="TETRATRICOPEPTIDE REPEAT PROTEIN 29"/>
    <property type="match status" value="1"/>
</dbReference>
<evidence type="ECO:0000313" key="8">
    <source>
        <dbReference type="EMBL" id="SMO36916.1"/>
    </source>
</evidence>
<organism evidence="8 9">
    <name type="scientific">Melghirimyces algeriensis</name>
    <dbReference type="NCBI Taxonomy" id="910412"/>
    <lineage>
        <taxon>Bacteria</taxon>
        <taxon>Bacillati</taxon>
        <taxon>Bacillota</taxon>
        <taxon>Bacilli</taxon>
        <taxon>Bacillales</taxon>
        <taxon>Thermoactinomycetaceae</taxon>
        <taxon>Melghirimyces</taxon>
    </lineage>
</organism>
<accession>A0A521AQ73</accession>
<dbReference type="Proteomes" id="UP000315636">
    <property type="component" value="Unassembled WGS sequence"/>
</dbReference>
<dbReference type="SMART" id="SM00530">
    <property type="entry name" value="HTH_XRE"/>
    <property type="match status" value="1"/>
</dbReference>
<keyword evidence="4 6" id="KW-0802">TPR repeat</keyword>
<dbReference type="Gene3D" id="1.10.260.40">
    <property type="entry name" value="lambda repressor-like DNA-binding domains"/>
    <property type="match status" value="1"/>
</dbReference>
<keyword evidence="2" id="KW-0963">Cytoplasm</keyword>
<sequence>MESFDPISVGEIIRKVRKEKGLRLEDLADEHISTATISNVERGMSQVRLEKTHYILEKLGISAEELPKHILRQQKAQNHVQFVLDIAESLSKMGQADKSFRILKGINLTDDHPCVPTFHWLLGSYYLSKSKFKKAEQCFHNAIRISTKGEFSEKTNIGAHSFKDLGRCSYYQNELQQAIVYTDSGLGAYNPEGERRYVKYILLRNKAIYLERLGRTIEALKIVQDVWDEIDQIQHSETVLSFYWLKAELMRKSSAFQDAIQTAQEGLRIASLNNIQDSSVDLWVTLAGSYSALKDWEKAEICFEIAMDLSEEKDNRYIRSCIQLAELYKKKGEWGKSEENLIKAIYKAEKYNCSFYLADALLSMGELHLSRGRKVEAVDQLREAIDLAEYYGYADKEYKAWYKLAQAYENINQKEFETCTRNMYRVQRKINERWKRNEISWSVI</sequence>
<dbReference type="InterPro" id="IPR051476">
    <property type="entry name" value="Bac_ResReg_Asp_Phosphatase"/>
</dbReference>
<dbReference type="AlphaFoldDB" id="A0A521AQ73"/>
<dbReference type="Gene3D" id="1.25.40.10">
    <property type="entry name" value="Tetratricopeptide repeat domain"/>
    <property type="match status" value="1"/>
</dbReference>
<feature type="repeat" description="TPR" evidence="6">
    <location>
        <begin position="358"/>
        <end position="391"/>
    </location>
</feature>
<dbReference type="SUPFAM" id="SSF48452">
    <property type="entry name" value="TPR-like"/>
    <property type="match status" value="2"/>
</dbReference>
<dbReference type="InterPro" id="IPR001387">
    <property type="entry name" value="Cro/C1-type_HTH"/>
</dbReference>